<dbReference type="AlphaFoldDB" id="A0A432WWQ0"/>
<dbReference type="PANTHER" id="PTHR37318">
    <property type="entry name" value="BSL7504 PROTEIN"/>
    <property type="match status" value="1"/>
</dbReference>
<dbReference type="Proteomes" id="UP000286934">
    <property type="component" value="Unassembled WGS sequence"/>
</dbReference>
<dbReference type="OrthoDB" id="5521380at2"/>
<dbReference type="InterPro" id="IPR011991">
    <property type="entry name" value="ArsR-like_HTH"/>
</dbReference>
<dbReference type="RefSeq" id="WP_126805402.1">
    <property type="nucleotide sequence ID" value="NZ_PIPP01000001.1"/>
</dbReference>
<dbReference type="InterPro" id="IPR036388">
    <property type="entry name" value="WH-like_DNA-bd_sf"/>
</dbReference>
<evidence type="ECO:0000313" key="2">
    <source>
        <dbReference type="EMBL" id="RUO38179.1"/>
    </source>
</evidence>
<dbReference type="InterPro" id="IPR036390">
    <property type="entry name" value="WH_DNA-bd_sf"/>
</dbReference>
<dbReference type="GO" id="GO:0006355">
    <property type="term" value="P:regulation of DNA-templated transcription"/>
    <property type="evidence" value="ECO:0007669"/>
    <property type="project" value="UniProtKB-ARBA"/>
</dbReference>
<dbReference type="EMBL" id="PIPP01000001">
    <property type="protein sequence ID" value="RUO38179.1"/>
    <property type="molecule type" value="Genomic_DNA"/>
</dbReference>
<sequence>MSSGFDPIIHPLNRLQICALLAPIDEMEFSLIREELQVSDSVLSKQLRYLEEAGYIQPRKANQGGRQRTWLSLTKTGRKAFAGHVRALQEVAEQADLLGN</sequence>
<dbReference type="Gene3D" id="1.10.10.10">
    <property type="entry name" value="Winged helix-like DNA-binding domain superfamily/Winged helix DNA-binding domain"/>
    <property type="match status" value="1"/>
</dbReference>
<dbReference type="PANTHER" id="PTHR37318:SF1">
    <property type="entry name" value="BSL7504 PROTEIN"/>
    <property type="match status" value="1"/>
</dbReference>
<organism evidence="2 3">
    <name type="scientific">Aliidiomarina shirensis</name>
    <dbReference type="NCBI Taxonomy" id="1048642"/>
    <lineage>
        <taxon>Bacteria</taxon>
        <taxon>Pseudomonadati</taxon>
        <taxon>Pseudomonadota</taxon>
        <taxon>Gammaproteobacteria</taxon>
        <taxon>Alteromonadales</taxon>
        <taxon>Idiomarinaceae</taxon>
        <taxon>Aliidiomarina</taxon>
    </lineage>
</organism>
<dbReference type="InterPro" id="IPR027395">
    <property type="entry name" value="WH_DNA-bd_dom"/>
</dbReference>
<feature type="domain" description="Winged helix DNA-binding" evidence="1">
    <location>
        <begin position="14"/>
        <end position="90"/>
    </location>
</feature>
<evidence type="ECO:0000259" key="1">
    <source>
        <dbReference type="Pfam" id="PF13601"/>
    </source>
</evidence>
<name>A0A432WWQ0_9GAMM</name>
<accession>A0A432WWQ0</accession>
<dbReference type="Pfam" id="PF13601">
    <property type="entry name" value="HTH_34"/>
    <property type="match status" value="1"/>
</dbReference>
<gene>
    <name evidence="2" type="ORF">CWE13_00570</name>
</gene>
<dbReference type="CDD" id="cd00090">
    <property type="entry name" value="HTH_ARSR"/>
    <property type="match status" value="1"/>
</dbReference>
<reference evidence="3" key="1">
    <citation type="journal article" date="2018" name="Front. Microbiol.">
        <title>Genome-Based Analysis Reveals the Taxonomy and Diversity of the Family Idiomarinaceae.</title>
        <authorList>
            <person name="Liu Y."/>
            <person name="Lai Q."/>
            <person name="Shao Z."/>
        </authorList>
    </citation>
    <scope>NUCLEOTIDE SEQUENCE [LARGE SCALE GENOMIC DNA]</scope>
    <source>
        <strain evidence="3">AIS</strain>
    </source>
</reference>
<dbReference type="SUPFAM" id="SSF46785">
    <property type="entry name" value="Winged helix' DNA-binding domain"/>
    <property type="match status" value="1"/>
</dbReference>
<proteinExistence type="predicted"/>
<evidence type="ECO:0000313" key="3">
    <source>
        <dbReference type="Proteomes" id="UP000286934"/>
    </source>
</evidence>
<comment type="caution">
    <text evidence="2">The sequence shown here is derived from an EMBL/GenBank/DDBJ whole genome shotgun (WGS) entry which is preliminary data.</text>
</comment>
<keyword evidence="3" id="KW-1185">Reference proteome</keyword>
<protein>
    <submittedName>
        <fullName evidence="2">MarR family transcriptional regulator</fullName>
    </submittedName>
</protein>